<keyword evidence="4 5" id="KW-0472">Membrane</keyword>
<comment type="subcellular location">
    <subcellularLocation>
        <location evidence="1">Membrane</location>
        <topology evidence="1">Multi-pass membrane protein</topology>
    </subcellularLocation>
</comment>
<feature type="transmembrane region" description="Helical" evidence="5">
    <location>
        <begin position="221"/>
        <end position="244"/>
    </location>
</feature>
<feature type="transmembrane region" description="Helical" evidence="5">
    <location>
        <begin position="371"/>
        <end position="394"/>
    </location>
</feature>
<feature type="transmembrane region" description="Helical" evidence="5">
    <location>
        <begin position="123"/>
        <end position="143"/>
    </location>
</feature>
<keyword evidence="2 5" id="KW-0812">Transmembrane</keyword>
<evidence type="ECO:0000256" key="4">
    <source>
        <dbReference type="ARBA" id="ARBA00023136"/>
    </source>
</evidence>
<proteinExistence type="predicted"/>
<dbReference type="InterPro" id="IPR011701">
    <property type="entry name" value="MFS"/>
</dbReference>
<dbReference type="PANTHER" id="PTHR23507:SF40">
    <property type="entry name" value="TETRACYCLINE-EFFLUX TRANSPORTER"/>
    <property type="match status" value="1"/>
</dbReference>
<accession>A0A4D6IC42</accession>
<evidence type="ECO:0000313" key="6">
    <source>
        <dbReference type="EMBL" id="QCC62992.1"/>
    </source>
</evidence>
<feature type="transmembrane region" description="Helical" evidence="5">
    <location>
        <begin position="52"/>
        <end position="70"/>
    </location>
</feature>
<organism evidence="6">
    <name type="scientific">Phoma sp</name>
    <dbReference type="NCBI Taxonomy" id="1707701"/>
    <lineage>
        <taxon>Eukaryota</taxon>
        <taxon>Fungi</taxon>
        <taxon>Dikarya</taxon>
        <taxon>Ascomycota</taxon>
        <taxon>Pezizomycotina</taxon>
        <taxon>Dothideomycetes</taxon>
        <taxon>Pleosporomycetidae</taxon>
        <taxon>Pleosporales</taxon>
        <taxon>Pleosporineae</taxon>
        <taxon>Didymellaceae</taxon>
        <taxon>Phoma</taxon>
    </lineage>
</organism>
<sequence length="542" mass="59678">MSARQRSHHRPDYDSEHALLLDSPLPETDDGNDSDEFTSDFAHLPWYHRPSIGWILIPYLIMALIFGGIITPRVNLVADLVCRQYYLDRHAVGPDLIANISSIVHHRSNNQCRVPEVSRRVSVFMLTGTLLCGVLSAVVSSRLGSLSDLYGRKPIFIFCSLGSLCGEIITIVAASHQNTINVNWILLSFVLEGMTGSAILAMAMVNTYATDCVPSHRHSVAFGYFHGCTFVGVAIGPILAGYVVKWSHNIMIVFWTMLVCHTFCVLFVLFCVPESNSKRRQGIARKKAARAKAFYREEPTWIKGVRHLNPLEPLRILCPTGSKNTPTLRRNLVVLAALDTIMFGVAMGSMNVLLIYVNYQFEWGAFESGRYMTIINSTRVAFLLVILPAITYFVRHRGENRTARCKGVDSFDLSVIRVGIFCETLGWIGYSLARKDEHFVVAGVIAAAGGVASPALQSALTKHVPSEKTGQLLGANGLLHALTLIVSPAVFNAIFATTVGRFTQAVFVCLAFTLGLAFMLSWLVQPISECMPAVKPVNASKV</sequence>
<feature type="transmembrane region" description="Helical" evidence="5">
    <location>
        <begin position="155"/>
        <end position="176"/>
    </location>
</feature>
<dbReference type="GO" id="GO:0022857">
    <property type="term" value="F:transmembrane transporter activity"/>
    <property type="evidence" value="ECO:0007669"/>
    <property type="project" value="InterPro"/>
</dbReference>
<feature type="transmembrane region" description="Helical" evidence="5">
    <location>
        <begin position="472"/>
        <end position="496"/>
    </location>
</feature>
<feature type="transmembrane region" description="Helical" evidence="5">
    <location>
        <begin position="439"/>
        <end position="460"/>
    </location>
</feature>
<reference evidence="6" key="1">
    <citation type="journal article" date="2019" name="BMC Genomics">
        <title>Genomics-driven discovery of a biosynthetic gene cluster required for the synthesis of BII-Rafflesfungin from the fungus Phoma sp. F3723.</title>
        <authorList>
            <person name="Sinha S."/>
            <person name="Ng C.E."/>
            <person name="Leong C.Y."/>
            <person name="Ng V."/>
            <person name="Goh F."/>
            <person name="Low K.N."/>
            <person name="Chen S."/>
            <person name="Lezhava A."/>
            <person name="Alfatah M."/>
            <person name="Arumugam P."/>
            <person name="Kanagasundaram Y."/>
            <person name="Ng S.B."/>
            <person name="Eisenhaber B."/>
            <person name="Eisenhaber F."/>
        </authorList>
    </citation>
    <scope>NUCLEOTIDE SEQUENCE</scope>
    <source>
        <strain evidence="6">F3723</strain>
    </source>
</reference>
<feature type="transmembrane region" description="Helical" evidence="5">
    <location>
        <begin position="332"/>
        <end position="359"/>
    </location>
</feature>
<dbReference type="InterPro" id="IPR036259">
    <property type="entry name" value="MFS_trans_sf"/>
</dbReference>
<evidence type="ECO:0000256" key="5">
    <source>
        <dbReference type="SAM" id="Phobius"/>
    </source>
</evidence>
<feature type="transmembrane region" description="Helical" evidence="5">
    <location>
        <begin position="502"/>
        <end position="524"/>
    </location>
</feature>
<dbReference type="Gene3D" id="1.20.1250.20">
    <property type="entry name" value="MFS general substrate transporter like domains"/>
    <property type="match status" value="1"/>
</dbReference>
<name>A0A4D6IC42_PHOSX</name>
<dbReference type="SUPFAM" id="SSF103473">
    <property type="entry name" value="MFS general substrate transporter"/>
    <property type="match status" value="1"/>
</dbReference>
<feature type="transmembrane region" description="Helical" evidence="5">
    <location>
        <begin position="250"/>
        <end position="272"/>
    </location>
</feature>
<dbReference type="AlphaFoldDB" id="A0A4D6IC42"/>
<keyword evidence="3 5" id="KW-1133">Transmembrane helix</keyword>
<evidence type="ECO:0000256" key="1">
    <source>
        <dbReference type="ARBA" id="ARBA00004141"/>
    </source>
</evidence>
<dbReference type="EMBL" id="MK043052">
    <property type="protein sequence ID" value="QCC62992.1"/>
    <property type="molecule type" value="Genomic_DNA"/>
</dbReference>
<evidence type="ECO:0000256" key="3">
    <source>
        <dbReference type="ARBA" id="ARBA00022989"/>
    </source>
</evidence>
<dbReference type="Pfam" id="PF07690">
    <property type="entry name" value="MFS_1"/>
    <property type="match status" value="1"/>
</dbReference>
<feature type="transmembrane region" description="Helical" evidence="5">
    <location>
        <begin position="182"/>
        <end position="209"/>
    </location>
</feature>
<evidence type="ECO:0000256" key="2">
    <source>
        <dbReference type="ARBA" id="ARBA00022692"/>
    </source>
</evidence>
<dbReference type="PANTHER" id="PTHR23507">
    <property type="entry name" value="ZGC:174356"/>
    <property type="match status" value="1"/>
</dbReference>
<protein>
    <submittedName>
        <fullName evidence="6">Putative membrane transport protein</fullName>
    </submittedName>
</protein>
<dbReference type="GO" id="GO:0016020">
    <property type="term" value="C:membrane"/>
    <property type="evidence" value="ECO:0007669"/>
    <property type="project" value="UniProtKB-SubCell"/>
</dbReference>